<dbReference type="InterPro" id="IPR050790">
    <property type="entry name" value="ExbB/TolQ_transport"/>
</dbReference>
<dbReference type="GO" id="GO:0017038">
    <property type="term" value="P:protein import"/>
    <property type="evidence" value="ECO:0007669"/>
    <property type="project" value="TreeGrafter"/>
</dbReference>
<evidence type="ECO:0000313" key="9">
    <source>
        <dbReference type="EMBL" id="VAX39402.1"/>
    </source>
</evidence>
<keyword evidence="6 7" id="KW-0472">Membrane</keyword>
<evidence type="ECO:0000256" key="2">
    <source>
        <dbReference type="ARBA" id="ARBA00010442"/>
    </source>
</evidence>
<evidence type="ECO:0000256" key="3">
    <source>
        <dbReference type="ARBA" id="ARBA00022475"/>
    </source>
</evidence>
<dbReference type="Pfam" id="PF01618">
    <property type="entry name" value="MotA_ExbB"/>
    <property type="match status" value="1"/>
</dbReference>
<protein>
    <submittedName>
        <fullName evidence="9">MotA/TolQ/ExbB proton channel family protein</fullName>
    </submittedName>
</protein>
<dbReference type="AlphaFoldDB" id="A0A3B1DF25"/>
<dbReference type="EMBL" id="UOGL01000329">
    <property type="protein sequence ID" value="VAX39402.1"/>
    <property type="molecule type" value="Genomic_DNA"/>
</dbReference>
<keyword evidence="4 7" id="KW-0812">Transmembrane</keyword>
<evidence type="ECO:0000256" key="6">
    <source>
        <dbReference type="ARBA" id="ARBA00023136"/>
    </source>
</evidence>
<dbReference type="InterPro" id="IPR002898">
    <property type="entry name" value="MotA_ExbB_proton_chnl"/>
</dbReference>
<dbReference type="PANTHER" id="PTHR30625">
    <property type="entry name" value="PROTEIN TOLQ"/>
    <property type="match status" value="1"/>
</dbReference>
<evidence type="ECO:0000256" key="1">
    <source>
        <dbReference type="ARBA" id="ARBA00004651"/>
    </source>
</evidence>
<accession>A0A3B1DF25</accession>
<evidence type="ECO:0000256" key="4">
    <source>
        <dbReference type="ARBA" id="ARBA00022692"/>
    </source>
</evidence>
<feature type="domain" description="MotA/TolQ/ExbB proton channel" evidence="8">
    <location>
        <begin position="94"/>
        <end position="196"/>
    </location>
</feature>
<comment type="subcellular location">
    <subcellularLocation>
        <location evidence="1">Cell membrane</location>
        <topology evidence="1">Multi-pass membrane protein</topology>
    </subcellularLocation>
</comment>
<dbReference type="PANTHER" id="PTHR30625:SF17">
    <property type="entry name" value="TOLQ-RELATED"/>
    <property type="match status" value="1"/>
</dbReference>
<reference evidence="9" key="1">
    <citation type="submission" date="2018-06" db="EMBL/GenBank/DDBJ databases">
        <authorList>
            <person name="Zhirakovskaya E."/>
        </authorList>
    </citation>
    <scope>NUCLEOTIDE SEQUENCE</scope>
</reference>
<keyword evidence="3" id="KW-1003">Cell membrane</keyword>
<gene>
    <name evidence="9" type="ORF">MNBD_PLANCTO02-2756</name>
</gene>
<sequence length="218" mass="23326">MSAVLELAGYAIYTAMALSALLGLFFTILIAVRIAQKRFPDSLATPFLEEVHDLLQRKDFDGITQLCDTPSYWSKAVPQLMMIAVEKRSLPIAKVRRIVGERFERDILADFEYQSSWISTVVKSAPMLGLLGTVVGMIEAFAKIAAASETGAGAGALAEDISFALSTTAMGLSIAIPLVVAANIINVRIGKLQDSVQDQLGEFIDDLAVANTSEKGGG</sequence>
<feature type="transmembrane region" description="Helical" evidence="7">
    <location>
        <begin position="127"/>
        <end position="146"/>
    </location>
</feature>
<comment type="similarity">
    <text evidence="2">Belongs to the ExbB/TolQ family.</text>
</comment>
<keyword evidence="5 7" id="KW-1133">Transmembrane helix</keyword>
<organism evidence="9">
    <name type="scientific">hydrothermal vent metagenome</name>
    <dbReference type="NCBI Taxonomy" id="652676"/>
    <lineage>
        <taxon>unclassified sequences</taxon>
        <taxon>metagenomes</taxon>
        <taxon>ecological metagenomes</taxon>
    </lineage>
</organism>
<evidence type="ECO:0000256" key="7">
    <source>
        <dbReference type="SAM" id="Phobius"/>
    </source>
</evidence>
<dbReference type="GO" id="GO:0005886">
    <property type="term" value="C:plasma membrane"/>
    <property type="evidence" value="ECO:0007669"/>
    <property type="project" value="UniProtKB-SubCell"/>
</dbReference>
<name>A0A3B1DF25_9ZZZZ</name>
<feature type="transmembrane region" description="Helical" evidence="7">
    <location>
        <begin position="161"/>
        <end position="185"/>
    </location>
</feature>
<feature type="transmembrane region" description="Helical" evidence="7">
    <location>
        <begin position="12"/>
        <end position="32"/>
    </location>
</feature>
<evidence type="ECO:0000259" key="8">
    <source>
        <dbReference type="Pfam" id="PF01618"/>
    </source>
</evidence>
<proteinExistence type="inferred from homology"/>
<evidence type="ECO:0000256" key="5">
    <source>
        <dbReference type="ARBA" id="ARBA00022989"/>
    </source>
</evidence>